<accession>A0A4R6WRH3</accession>
<keyword evidence="3" id="KW-0813">Transport</keyword>
<sequence>MRKTSIIGLFSGSTLPFAVALAVALASVPAMAQEKPVLTVYTYNSFTSEWGPGPQLEQAFEASCACDLNWVALEDGAALLARLKMEGANTKADLVLGLDTNLVAEARATGLIAPHGVDLAGLALPIAWADVDFVPYDWGYFAFVYDSEKLPAPPSSLADLADGKAEPKILIQDPRTSTPGLGLVMWLRSLYGDRAPEIWVGIRPKILTVTQGWSESYGLFTAGEAPLVLSYTTSPAYHQIVEETDRYKAAIFPEGHYMQIEVAARLVSSAQPELAQAFLAFLVSPAAQKVLPTTNYMYPARDIGADLPQAFAELPKPEKALLLPAEEAAANRDAWIKEWLAAISE</sequence>
<dbReference type="InterPro" id="IPR005967">
    <property type="entry name" value="ThiB"/>
</dbReference>
<comment type="similarity">
    <text evidence="2">Belongs to the bacterial solute-binding protein 1 family.</text>
</comment>
<dbReference type="EMBL" id="SNYW01000006">
    <property type="protein sequence ID" value="TDQ84202.1"/>
    <property type="molecule type" value="Genomic_DNA"/>
</dbReference>
<keyword evidence="8" id="KW-1185">Reference proteome</keyword>
<dbReference type="CDD" id="cd13545">
    <property type="entry name" value="PBP2_TbpA"/>
    <property type="match status" value="1"/>
</dbReference>
<evidence type="ECO:0000256" key="1">
    <source>
        <dbReference type="ARBA" id="ARBA00004418"/>
    </source>
</evidence>
<evidence type="ECO:0000256" key="2">
    <source>
        <dbReference type="ARBA" id="ARBA00008520"/>
    </source>
</evidence>
<dbReference type="SUPFAM" id="SSF53850">
    <property type="entry name" value="Periplasmic binding protein-like II"/>
    <property type="match status" value="1"/>
</dbReference>
<dbReference type="NCBIfam" id="TIGR01276">
    <property type="entry name" value="thiB"/>
    <property type="match status" value="1"/>
</dbReference>
<feature type="chain" id="PRO_5020977363" evidence="6">
    <location>
        <begin position="33"/>
        <end position="345"/>
    </location>
</feature>
<dbReference type="Pfam" id="PF13531">
    <property type="entry name" value="SBP_bac_11"/>
    <property type="match status" value="1"/>
</dbReference>
<evidence type="ECO:0000256" key="5">
    <source>
        <dbReference type="ARBA" id="ARBA00022764"/>
    </source>
</evidence>
<evidence type="ECO:0000256" key="3">
    <source>
        <dbReference type="ARBA" id="ARBA00022448"/>
    </source>
</evidence>
<feature type="signal peptide" evidence="6">
    <location>
        <begin position="1"/>
        <end position="32"/>
    </location>
</feature>
<dbReference type="PANTHER" id="PTHR30006:SF3">
    <property type="entry name" value="THIAMINE-BINDING PERIPLASMIC PROTEIN"/>
    <property type="match status" value="1"/>
</dbReference>
<keyword evidence="5" id="KW-0574">Periplasm</keyword>
<dbReference type="GO" id="GO:0015888">
    <property type="term" value="P:thiamine transport"/>
    <property type="evidence" value="ECO:0007669"/>
    <property type="project" value="InterPro"/>
</dbReference>
<dbReference type="Gene3D" id="3.40.190.10">
    <property type="entry name" value="Periplasmic binding protein-like II"/>
    <property type="match status" value="2"/>
</dbReference>
<keyword evidence="4 6" id="KW-0732">Signal</keyword>
<dbReference type="InterPro" id="IPR005948">
    <property type="entry name" value="ThiB-like"/>
</dbReference>
<name>A0A4R6WRH3_9PROT</name>
<dbReference type="GO" id="GO:0030288">
    <property type="term" value="C:outer membrane-bounded periplasmic space"/>
    <property type="evidence" value="ECO:0007669"/>
    <property type="project" value="InterPro"/>
</dbReference>
<dbReference type="GO" id="GO:0030975">
    <property type="term" value="F:thiamine binding"/>
    <property type="evidence" value="ECO:0007669"/>
    <property type="project" value="InterPro"/>
</dbReference>
<evidence type="ECO:0000256" key="4">
    <source>
        <dbReference type="ARBA" id="ARBA00022729"/>
    </source>
</evidence>
<comment type="caution">
    <text evidence="7">The sequence shown here is derived from an EMBL/GenBank/DDBJ whole genome shotgun (WGS) entry which is preliminary data.</text>
</comment>
<evidence type="ECO:0000256" key="6">
    <source>
        <dbReference type="SAM" id="SignalP"/>
    </source>
</evidence>
<evidence type="ECO:0000313" key="8">
    <source>
        <dbReference type="Proteomes" id="UP000295783"/>
    </source>
</evidence>
<reference evidence="7 8" key="1">
    <citation type="submission" date="2019-03" db="EMBL/GenBank/DDBJ databases">
        <title>Genomic Encyclopedia of Type Strains, Phase III (KMG-III): the genomes of soil and plant-associated and newly described type strains.</title>
        <authorList>
            <person name="Whitman W."/>
        </authorList>
    </citation>
    <scope>NUCLEOTIDE SEQUENCE [LARGE SCALE GENOMIC DNA]</scope>
    <source>
        <strain evidence="7 8">CGMCC 1.7660</strain>
    </source>
</reference>
<dbReference type="PANTHER" id="PTHR30006">
    <property type="entry name" value="THIAMINE-BINDING PERIPLASMIC PROTEIN-RELATED"/>
    <property type="match status" value="1"/>
</dbReference>
<dbReference type="GO" id="GO:0030976">
    <property type="term" value="F:thiamine pyrophosphate binding"/>
    <property type="evidence" value="ECO:0007669"/>
    <property type="project" value="TreeGrafter"/>
</dbReference>
<comment type="subcellular location">
    <subcellularLocation>
        <location evidence="1">Periplasm</location>
    </subcellularLocation>
</comment>
<dbReference type="OrthoDB" id="8013425at2"/>
<evidence type="ECO:0000313" key="7">
    <source>
        <dbReference type="EMBL" id="TDQ84202.1"/>
    </source>
</evidence>
<dbReference type="AlphaFoldDB" id="A0A4R6WRH3"/>
<dbReference type="RefSeq" id="WP_133612245.1">
    <property type="nucleotide sequence ID" value="NZ_SNYW01000006.1"/>
</dbReference>
<gene>
    <name evidence="7" type="ORF">A8950_0750</name>
</gene>
<proteinExistence type="inferred from homology"/>
<dbReference type="NCBIfam" id="TIGR01254">
    <property type="entry name" value="sfuA"/>
    <property type="match status" value="1"/>
</dbReference>
<dbReference type="Proteomes" id="UP000295783">
    <property type="component" value="Unassembled WGS sequence"/>
</dbReference>
<protein>
    <submittedName>
        <fullName evidence="7">Thiamine transport system substrate-binding protein</fullName>
    </submittedName>
</protein>
<organism evidence="7 8">
    <name type="scientific">Dongia mobilis</name>
    <dbReference type="NCBI Taxonomy" id="578943"/>
    <lineage>
        <taxon>Bacteria</taxon>
        <taxon>Pseudomonadati</taxon>
        <taxon>Pseudomonadota</taxon>
        <taxon>Alphaproteobacteria</taxon>
        <taxon>Rhodospirillales</taxon>
        <taxon>Dongiaceae</taxon>
        <taxon>Dongia</taxon>
    </lineage>
</organism>